<evidence type="ECO:0000256" key="3">
    <source>
        <dbReference type="ARBA" id="ARBA00012327"/>
    </source>
</evidence>
<keyword evidence="11" id="KW-1185">Reference proteome</keyword>
<evidence type="ECO:0000313" key="10">
    <source>
        <dbReference type="EMBL" id="PSL15460.1"/>
    </source>
</evidence>
<evidence type="ECO:0000256" key="8">
    <source>
        <dbReference type="HAMAP-Rule" id="MF_00835"/>
    </source>
</evidence>
<dbReference type="Pfam" id="PF08241">
    <property type="entry name" value="Methyltransf_11"/>
    <property type="match status" value="1"/>
</dbReference>
<dbReference type="InterPro" id="IPR011814">
    <property type="entry name" value="BioC"/>
</dbReference>
<sequence length="261" mass="29407">MQRDKRKVAQAFSRAAQSYDSVAQLQRDIADRLMGWLPERVDGCLLDLGCGTGYAAPSLREHYPDAPLLHLDLAHGMLAFAREQRPVSAAHYLCGDAEQLPLADASVALIWSSLAVQWCERPDRLLAELARVLKPGGRCLLATLGPDTLHELKRAWAAVDDDVHVNGFVSLDQLLAHNRGLRPVRTEVEHRVLYYDRLQQLMHELKALGAHNVNSRREQGLSSRQRLIRLLDAYEQQRLPEGALPATYEVYYLELFKEPSA</sequence>
<comment type="similarity">
    <text evidence="8">Belongs to the methyltransferase superfamily.</text>
</comment>
<dbReference type="InterPro" id="IPR013216">
    <property type="entry name" value="Methyltransf_11"/>
</dbReference>
<reference evidence="10 11" key="1">
    <citation type="submission" date="2018-03" db="EMBL/GenBank/DDBJ databases">
        <title>Genomic Encyclopedia of Archaeal and Bacterial Type Strains, Phase II (KMG-II): from individual species to whole genera.</title>
        <authorList>
            <person name="Goeker M."/>
        </authorList>
    </citation>
    <scope>NUCLEOTIDE SEQUENCE [LARGE SCALE GENOMIC DNA]</scope>
    <source>
        <strain evidence="10 11">DSM 17586</strain>
    </source>
</reference>
<evidence type="ECO:0000256" key="5">
    <source>
        <dbReference type="ARBA" id="ARBA00022679"/>
    </source>
</evidence>
<evidence type="ECO:0000256" key="7">
    <source>
        <dbReference type="ARBA" id="ARBA00022756"/>
    </source>
</evidence>
<name>A0A2P8F157_9GAMM</name>
<comment type="catalytic activity">
    <reaction evidence="1 8">
        <text>malonyl-[ACP] + S-adenosyl-L-methionine = malonyl-[ACP] methyl ester + S-adenosyl-L-homocysteine</text>
        <dbReference type="Rhea" id="RHEA:17105"/>
        <dbReference type="Rhea" id="RHEA-COMP:9623"/>
        <dbReference type="Rhea" id="RHEA-COMP:9954"/>
        <dbReference type="ChEBI" id="CHEBI:57856"/>
        <dbReference type="ChEBI" id="CHEBI:59789"/>
        <dbReference type="ChEBI" id="CHEBI:78449"/>
        <dbReference type="ChEBI" id="CHEBI:78845"/>
        <dbReference type="EC" id="2.1.1.197"/>
    </reaction>
</comment>
<dbReference type="RefSeq" id="WP_106590898.1">
    <property type="nucleotide sequence ID" value="NZ_PYGI01000004.1"/>
</dbReference>
<dbReference type="GO" id="GO:0010340">
    <property type="term" value="F:carboxyl-O-methyltransferase activity"/>
    <property type="evidence" value="ECO:0007669"/>
    <property type="project" value="UniProtKB-UniRule"/>
</dbReference>
<dbReference type="UniPathway" id="UPA00078"/>
<comment type="caution">
    <text evidence="10">The sequence shown here is derived from an EMBL/GenBank/DDBJ whole genome shotgun (WGS) entry which is preliminary data.</text>
</comment>
<proteinExistence type="inferred from homology"/>
<dbReference type="GO" id="GO:0032259">
    <property type="term" value="P:methylation"/>
    <property type="evidence" value="ECO:0007669"/>
    <property type="project" value="UniProtKB-KW"/>
</dbReference>
<dbReference type="PANTHER" id="PTHR13090:SF1">
    <property type="entry name" value="ARGININE-HYDROXYLASE NDUFAF5, MITOCHONDRIAL"/>
    <property type="match status" value="1"/>
</dbReference>
<evidence type="ECO:0000313" key="11">
    <source>
        <dbReference type="Proteomes" id="UP000242133"/>
    </source>
</evidence>
<dbReference type="Gene3D" id="3.40.50.150">
    <property type="entry name" value="Vaccinia Virus protein VP39"/>
    <property type="match status" value="1"/>
</dbReference>
<dbReference type="GO" id="GO:0102130">
    <property type="term" value="F:malonyl-CoA methyltransferase activity"/>
    <property type="evidence" value="ECO:0007669"/>
    <property type="project" value="UniProtKB-EC"/>
</dbReference>
<keyword evidence="4 8" id="KW-0489">Methyltransferase</keyword>
<feature type="domain" description="Methyltransferase type 11" evidence="9">
    <location>
        <begin position="46"/>
        <end position="140"/>
    </location>
</feature>
<dbReference type="CDD" id="cd02440">
    <property type="entry name" value="AdoMet_MTases"/>
    <property type="match status" value="1"/>
</dbReference>
<keyword evidence="6 8" id="KW-0949">S-adenosyl-L-methionine</keyword>
<dbReference type="SUPFAM" id="SSF53335">
    <property type="entry name" value="S-adenosyl-L-methionine-dependent methyltransferases"/>
    <property type="match status" value="1"/>
</dbReference>
<dbReference type="GO" id="GO:0009102">
    <property type="term" value="P:biotin biosynthetic process"/>
    <property type="evidence" value="ECO:0007669"/>
    <property type="project" value="UniProtKB-UniRule"/>
</dbReference>
<dbReference type="InterPro" id="IPR029063">
    <property type="entry name" value="SAM-dependent_MTases_sf"/>
</dbReference>
<accession>A0A2P8F157</accession>
<evidence type="ECO:0000256" key="6">
    <source>
        <dbReference type="ARBA" id="ARBA00022691"/>
    </source>
</evidence>
<dbReference type="HAMAP" id="MF_00835">
    <property type="entry name" value="BioC"/>
    <property type="match status" value="1"/>
</dbReference>
<evidence type="ECO:0000256" key="1">
    <source>
        <dbReference type="ARBA" id="ARBA00000852"/>
    </source>
</evidence>
<dbReference type="InterPro" id="IPR050602">
    <property type="entry name" value="Malonyl-ACP_OMT"/>
</dbReference>
<evidence type="ECO:0000256" key="4">
    <source>
        <dbReference type="ARBA" id="ARBA00022603"/>
    </source>
</evidence>
<organism evidence="10 11">
    <name type="scientific">Marinobacterium halophilum</name>
    <dbReference type="NCBI Taxonomy" id="267374"/>
    <lineage>
        <taxon>Bacteria</taxon>
        <taxon>Pseudomonadati</taxon>
        <taxon>Pseudomonadota</taxon>
        <taxon>Gammaproteobacteria</taxon>
        <taxon>Oceanospirillales</taxon>
        <taxon>Oceanospirillaceae</taxon>
        <taxon>Marinobacterium</taxon>
    </lineage>
</organism>
<dbReference type="OrthoDB" id="9760689at2"/>
<evidence type="ECO:0000256" key="2">
    <source>
        <dbReference type="ARBA" id="ARBA00004746"/>
    </source>
</evidence>
<dbReference type="NCBIfam" id="TIGR02072">
    <property type="entry name" value="BioC"/>
    <property type="match status" value="1"/>
</dbReference>
<keyword evidence="5 8" id="KW-0808">Transferase</keyword>
<dbReference type="Proteomes" id="UP000242133">
    <property type="component" value="Unassembled WGS sequence"/>
</dbReference>
<dbReference type="AlphaFoldDB" id="A0A2P8F157"/>
<dbReference type="PANTHER" id="PTHR13090">
    <property type="entry name" value="ARGININE-HYDROXYLASE NDUFAF5, MITOCHONDRIAL"/>
    <property type="match status" value="1"/>
</dbReference>
<dbReference type="EC" id="2.1.1.197" evidence="3 8"/>
<evidence type="ECO:0000259" key="9">
    <source>
        <dbReference type="Pfam" id="PF08241"/>
    </source>
</evidence>
<comment type="function">
    <text evidence="8">Converts the free carboxyl group of a malonyl-thioester to its methyl ester by transfer of a methyl group from S-adenosyl-L-methionine (SAM). It allows to synthesize pimeloyl-ACP via the fatty acid synthetic pathway.</text>
</comment>
<dbReference type="GO" id="GO:0008757">
    <property type="term" value="F:S-adenosylmethionine-dependent methyltransferase activity"/>
    <property type="evidence" value="ECO:0007669"/>
    <property type="project" value="InterPro"/>
</dbReference>
<dbReference type="EMBL" id="PYGI01000004">
    <property type="protein sequence ID" value="PSL15460.1"/>
    <property type="molecule type" value="Genomic_DNA"/>
</dbReference>
<comment type="pathway">
    <text evidence="2 8">Cofactor biosynthesis; biotin biosynthesis.</text>
</comment>
<keyword evidence="7 8" id="KW-0093">Biotin biosynthesis</keyword>
<protein>
    <recommendedName>
        <fullName evidence="3 8">Malonyl-[acyl-carrier protein] O-methyltransferase</fullName>
        <shortName evidence="8">Malonyl-ACP O-methyltransferase</shortName>
        <ecNumber evidence="3 8">2.1.1.197</ecNumber>
    </recommendedName>
    <alternativeName>
        <fullName evidence="8">Biotin synthesis protein BioC</fullName>
    </alternativeName>
</protein>
<gene>
    <name evidence="8" type="primary">bioC</name>
    <name evidence="10" type="ORF">CLV44_10471</name>
</gene>